<dbReference type="EMBL" id="JAYKXH010000020">
    <property type="protein sequence ID" value="KAK7132073.1"/>
    <property type="molecule type" value="Genomic_DNA"/>
</dbReference>
<evidence type="ECO:0000313" key="3">
    <source>
        <dbReference type="Proteomes" id="UP001364617"/>
    </source>
</evidence>
<reference evidence="2 3" key="1">
    <citation type="submission" date="2024-02" db="EMBL/GenBank/DDBJ databases">
        <title>Chromosome-level genome assembly of the Eurasian Minnow (Phoxinus phoxinus).</title>
        <authorList>
            <person name="Oriowo T.O."/>
            <person name="Martin S."/>
            <person name="Stange M."/>
            <person name="Chrysostomakis Y."/>
            <person name="Brown T."/>
            <person name="Winkler S."/>
            <person name="Kukowka S."/>
            <person name="Myers E.W."/>
            <person name="Bohne A."/>
        </authorList>
    </citation>
    <scope>NUCLEOTIDE SEQUENCE [LARGE SCALE GENOMIC DNA]</scope>
    <source>
        <strain evidence="2">ZFMK-TIS-60720</strain>
        <tissue evidence="2">Whole Organism</tissue>
    </source>
</reference>
<sequence>MRNKRKQDKLSRKSRLSLRIGPIDYARIPESFGSPLAVSFFSPDFGCWQASFFSLALRRCSSVPAVYASLSFSYAVFLLCFPPLDTDDELLQLLPLH</sequence>
<keyword evidence="1" id="KW-0812">Transmembrane</keyword>
<gene>
    <name evidence="2" type="ORF">R3I93_018583</name>
</gene>
<keyword evidence="3" id="KW-1185">Reference proteome</keyword>
<name>A0AAN9GWB2_9TELE</name>
<keyword evidence="1" id="KW-0472">Membrane</keyword>
<protein>
    <submittedName>
        <fullName evidence="2">Uncharacterized protein</fullName>
    </submittedName>
</protein>
<evidence type="ECO:0000313" key="2">
    <source>
        <dbReference type="EMBL" id="KAK7132073.1"/>
    </source>
</evidence>
<organism evidence="2 3">
    <name type="scientific">Phoxinus phoxinus</name>
    <name type="common">Eurasian minnow</name>
    <dbReference type="NCBI Taxonomy" id="58324"/>
    <lineage>
        <taxon>Eukaryota</taxon>
        <taxon>Metazoa</taxon>
        <taxon>Chordata</taxon>
        <taxon>Craniata</taxon>
        <taxon>Vertebrata</taxon>
        <taxon>Euteleostomi</taxon>
        <taxon>Actinopterygii</taxon>
        <taxon>Neopterygii</taxon>
        <taxon>Teleostei</taxon>
        <taxon>Ostariophysi</taxon>
        <taxon>Cypriniformes</taxon>
        <taxon>Leuciscidae</taxon>
        <taxon>Phoxininae</taxon>
        <taxon>Phoxinus</taxon>
    </lineage>
</organism>
<accession>A0AAN9GWB2</accession>
<dbReference type="Proteomes" id="UP001364617">
    <property type="component" value="Unassembled WGS sequence"/>
</dbReference>
<feature type="transmembrane region" description="Helical" evidence="1">
    <location>
        <begin position="65"/>
        <end position="84"/>
    </location>
</feature>
<proteinExistence type="predicted"/>
<comment type="caution">
    <text evidence="2">The sequence shown here is derived from an EMBL/GenBank/DDBJ whole genome shotgun (WGS) entry which is preliminary data.</text>
</comment>
<evidence type="ECO:0000256" key="1">
    <source>
        <dbReference type="SAM" id="Phobius"/>
    </source>
</evidence>
<keyword evidence="1" id="KW-1133">Transmembrane helix</keyword>
<dbReference type="AlphaFoldDB" id="A0AAN9GWB2"/>